<organism evidence="1 2">
    <name type="scientific">Thalictrum thalictroides</name>
    <name type="common">Rue-anemone</name>
    <name type="synonym">Anemone thalictroides</name>
    <dbReference type="NCBI Taxonomy" id="46969"/>
    <lineage>
        <taxon>Eukaryota</taxon>
        <taxon>Viridiplantae</taxon>
        <taxon>Streptophyta</taxon>
        <taxon>Embryophyta</taxon>
        <taxon>Tracheophyta</taxon>
        <taxon>Spermatophyta</taxon>
        <taxon>Magnoliopsida</taxon>
        <taxon>Ranunculales</taxon>
        <taxon>Ranunculaceae</taxon>
        <taxon>Thalictroideae</taxon>
        <taxon>Thalictrum</taxon>
    </lineage>
</organism>
<sequence>RAFSLNILTISETGHEVYGLWALGRTSMNKNIGKPCFPCFSRCANLLYIRHLTKSDFDARSVVKEVLIGLFGLDDLVMMLTY</sequence>
<name>A0A7J6WLK3_THATH</name>
<reference evidence="1 2" key="1">
    <citation type="submission" date="2020-06" db="EMBL/GenBank/DDBJ databases">
        <title>Transcriptomic and genomic resources for Thalictrum thalictroides and T. hernandezii: Facilitating candidate gene discovery in an emerging model plant lineage.</title>
        <authorList>
            <person name="Arias T."/>
            <person name="Riano-Pachon D.M."/>
            <person name="Di Stilio V.S."/>
        </authorList>
    </citation>
    <scope>NUCLEOTIDE SEQUENCE [LARGE SCALE GENOMIC DNA]</scope>
    <source>
        <strain evidence="2">cv. WT478/WT964</strain>
        <tissue evidence="1">Leaves</tissue>
    </source>
</reference>
<dbReference type="EMBL" id="JABWDY010013496">
    <property type="protein sequence ID" value="KAF5198244.1"/>
    <property type="molecule type" value="Genomic_DNA"/>
</dbReference>
<evidence type="ECO:0000313" key="1">
    <source>
        <dbReference type="EMBL" id="KAF5198244.1"/>
    </source>
</evidence>
<comment type="caution">
    <text evidence="1">The sequence shown here is derived from an EMBL/GenBank/DDBJ whole genome shotgun (WGS) entry which is preliminary data.</text>
</comment>
<dbReference type="AlphaFoldDB" id="A0A7J6WLK3"/>
<protein>
    <submittedName>
        <fullName evidence="1">Uncharacterized protein</fullName>
    </submittedName>
</protein>
<feature type="non-terminal residue" evidence="1">
    <location>
        <position position="1"/>
    </location>
</feature>
<gene>
    <name evidence="1" type="ORF">FRX31_012169</name>
</gene>
<evidence type="ECO:0000313" key="2">
    <source>
        <dbReference type="Proteomes" id="UP000554482"/>
    </source>
</evidence>
<accession>A0A7J6WLK3</accession>
<dbReference type="Proteomes" id="UP000554482">
    <property type="component" value="Unassembled WGS sequence"/>
</dbReference>
<keyword evidence="2" id="KW-1185">Reference proteome</keyword>
<proteinExistence type="predicted"/>